<protein>
    <recommendedName>
        <fullName evidence="4">Zn(2)-C6 fungal-type domain-containing protein</fullName>
    </recommendedName>
</protein>
<dbReference type="GO" id="GO:0006351">
    <property type="term" value="P:DNA-templated transcription"/>
    <property type="evidence" value="ECO:0007669"/>
    <property type="project" value="InterPro"/>
</dbReference>
<dbReference type="AlphaFoldDB" id="M2MSE4"/>
<dbReference type="PANTHER" id="PTHR46910:SF4">
    <property type="entry name" value="ZN(2)-C6 FUNGAL-TYPE DOMAIN-CONTAINING PROTEIN"/>
    <property type="match status" value="1"/>
</dbReference>
<dbReference type="KEGG" id="bcom:BAUCODRAFT_101870"/>
<dbReference type="SUPFAM" id="SSF57701">
    <property type="entry name" value="Zn2/Cys6 DNA-binding domain"/>
    <property type="match status" value="1"/>
</dbReference>
<keyword evidence="6" id="KW-1185">Reference proteome</keyword>
<dbReference type="Proteomes" id="UP000011761">
    <property type="component" value="Unassembled WGS sequence"/>
</dbReference>
<dbReference type="InterPro" id="IPR007219">
    <property type="entry name" value="XnlR_reg_dom"/>
</dbReference>
<dbReference type="PROSITE" id="PS50048">
    <property type="entry name" value="ZN2_CY6_FUNGAL_2"/>
    <property type="match status" value="1"/>
</dbReference>
<dbReference type="eggNOG" id="ENOG502RIXY">
    <property type="taxonomic scope" value="Eukaryota"/>
</dbReference>
<dbReference type="EMBL" id="KB445551">
    <property type="protein sequence ID" value="EMC99791.1"/>
    <property type="molecule type" value="Genomic_DNA"/>
</dbReference>
<dbReference type="InterPro" id="IPR036864">
    <property type="entry name" value="Zn2-C6_fun-type_DNA-bd_sf"/>
</dbReference>
<dbReference type="Pfam" id="PF04082">
    <property type="entry name" value="Fungal_trans"/>
    <property type="match status" value="1"/>
</dbReference>
<dbReference type="PANTHER" id="PTHR46910">
    <property type="entry name" value="TRANSCRIPTION FACTOR PDR1"/>
    <property type="match status" value="1"/>
</dbReference>
<reference evidence="5 6" key="1">
    <citation type="journal article" date="2012" name="PLoS Pathog.">
        <title>Diverse lifestyles and strategies of plant pathogenesis encoded in the genomes of eighteen Dothideomycetes fungi.</title>
        <authorList>
            <person name="Ohm R.A."/>
            <person name="Feau N."/>
            <person name="Henrissat B."/>
            <person name="Schoch C.L."/>
            <person name="Horwitz B.A."/>
            <person name="Barry K.W."/>
            <person name="Condon B.J."/>
            <person name="Copeland A.C."/>
            <person name="Dhillon B."/>
            <person name="Glaser F."/>
            <person name="Hesse C.N."/>
            <person name="Kosti I."/>
            <person name="LaButti K."/>
            <person name="Lindquist E.A."/>
            <person name="Lucas S."/>
            <person name="Salamov A.A."/>
            <person name="Bradshaw R.E."/>
            <person name="Ciuffetti L."/>
            <person name="Hamelin R.C."/>
            <person name="Kema G.H.J."/>
            <person name="Lawrence C."/>
            <person name="Scott J.A."/>
            <person name="Spatafora J.W."/>
            <person name="Turgeon B.G."/>
            <person name="de Wit P.J.G.M."/>
            <person name="Zhong S."/>
            <person name="Goodwin S.B."/>
            <person name="Grigoriev I.V."/>
        </authorList>
    </citation>
    <scope>NUCLEOTIDE SEQUENCE [LARGE SCALE GENOMIC DNA]</scope>
    <source>
        <strain evidence="5 6">UAMH 10762</strain>
    </source>
</reference>
<dbReference type="SMART" id="SM00906">
    <property type="entry name" value="Fungal_trans"/>
    <property type="match status" value="1"/>
</dbReference>
<accession>M2MSE4</accession>
<feature type="compositionally biased region" description="Basic and acidic residues" evidence="3">
    <location>
        <begin position="7"/>
        <end position="18"/>
    </location>
</feature>
<evidence type="ECO:0000256" key="1">
    <source>
        <dbReference type="ARBA" id="ARBA00022723"/>
    </source>
</evidence>
<dbReference type="STRING" id="717646.M2MSE4"/>
<gene>
    <name evidence="5" type="ORF">BAUCODRAFT_101870</name>
</gene>
<dbReference type="HOGENOM" id="CLU_006173_1_1_1"/>
<name>M2MSE4_BAUPA</name>
<feature type="region of interest" description="Disordered" evidence="3">
    <location>
        <begin position="1"/>
        <end position="30"/>
    </location>
</feature>
<dbReference type="CDD" id="cd00067">
    <property type="entry name" value="GAL4"/>
    <property type="match status" value="1"/>
</dbReference>
<evidence type="ECO:0000313" key="6">
    <source>
        <dbReference type="Proteomes" id="UP000011761"/>
    </source>
</evidence>
<evidence type="ECO:0000256" key="3">
    <source>
        <dbReference type="SAM" id="MobiDB-lite"/>
    </source>
</evidence>
<keyword evidence="1" id="KW-0479">Metal-binding</keyword>
<dbReference type="RefSeq" id="XP_007673335.1">
    <property type="nucleotide sequence ID" value="XM_007675145.1"/>
</dbReference>
<dbReference type="GO" id="GO:0008270">
    <property type="term" value="F:zinc ion binding"/>
    <property type="evidence" value="ECO:0007669"/>
    <property type="project" value="InterPro"/>
</dbReference>
<dbReference type="OMA" id="IRCDGRP"/>
<dbReference type="InterPro" id="IPR001138">
    <property type="entry name" value="Zn2Cys6_DnaBD"/>
</dbReference>
<dbReference type="InterPro" id="IPR050987">
    <property type="entry name" value="AtrR-like"/>
</dbReference>
<feature type="domain" description="Zn(2)-C6 fungal-type" evidence="4">
    <location>
        <begin position="33"/>
        <end position="63"/>
    </location>
</feature>
<evidence type="ECO:0000256" key="2">
    <source>
        <dbReference type="ARBA" id="ARBA00023242"/>
    </source>
</evidence>
<dbReference type="GO" id="GO:0000981">
    <property type="term" value="F:DNA-binding transcription factor activity, RNA polymerase II-specific"/>
    <property type="evidence" value="ECO:0007669"/>
    <property type="project" value="InterPro"/>
</dbReference>
<dbReference type="OrthoDB" id="4456959at2759"/>
<dbReference type="PROSITE" id="PS00463">
    <property type="entry name" value="ZN2_CY6_FUNGAL_1"/>
    <property type="match status" value="1"/>
</dbReference>
<dbReference type="CDD" id="cd12148">
    <property type="entry name" value="fungal_TF_MHR"/>
    <property type="match status" value="1"/>
</dbReference>
<evidence type="ECO:0000259" key="4">
    <source>
        <dbReference type="PROSITE" id="PS50048"/>
    </source>
</evidence>
<keyword evidence="2" id="KW-0539">Nucleus</keyword>
<dbReference type="GeneID" id="19107052"/>
<evidence type="ECO:0000313" key="5">
    <source>
        <dbReference type="EMBL" id="EMC99791.1"/>
    </source>
</evidence>
<organism evidence="5 6">
    <name type="scientific">Baudoinia panamericana (strain UAMH 10762)</name>
    <name type="common">Angels' share fungus</name>
    <name type="synonym">Baudoinia compniacensis (strain UAMH 10762)</name>
    <dbReference type="NCBI Taxonomy" id="717646"/>
    <lineage>
        <taxon>Eukaryota</taxon>
        <taxon>Fungi</taxon>
        <taxon>Dikarya</taxon>
        <taxon>Ascomycota</taxon>
        <taxon>Pezizomycotina</taxon>
        <taxon>Dothideomycetes</taxon>
        <taxon>Dothideomycetidae</taxon>
        <taxon>Mycosphaerellales</taxon>
        <taxon>Teratosphaeriaceae</taxon>
        <taxon>Baudoinia</taxon>
    </lineage>
</organism>
<proteinExistence type="predicted"/>
<dbReference type="Pfam" id="PF00172">
    <property type="entry name" value="Zn_clus"/>
    <property type="match status" value="1"/>
</dbReference>
<dbReference type="GO" id="GO:0003677">
    <property type="term" value="F:DNA binding"/>
    <property type="evidence" value="ECO:0007669"/>
    <property type="project" value="InterPro"/>
</dbReference>
<sequence>MSTSNKRSADGEAHEHGAAPKKQRAVGARTGQACDRCKVRKIRCDARAGGCSPCLQNNTECKTTDRITGRAQARGHVDHLENENVNLRMYIAELTQQLRQNNIEPGPAPATGATFETPSNPYGQQWGSLQNGFAQPRAHAERQSSIASLLPEFRAGCIGDNYLGVAPENNWLSPIEGTSLSLFGTKIDLAEFMLPEPNADAEAMSYQTFLVYAFGNAKQQVHAPAMPPYEQCKQFAEYYFRSVACFIPMLHKPHVMQLLDKIYQEGYQPSAAETVMVNTMLAIMYFQWSARNEGGEASRQACFQHYHYALTFVPQLLISHKLEDIQALAMICAQLRNQPRPAAAWMFTNMVFGVAVESGLHRSASAWPNSLDPHTIEMRKRIFWCLLQLHVGLSGRLGRPMPIRLEDFDIEIPSPVNDNLPGEASTSSWKKCSFRGGLEGFKMLRILMQVYSTIYSIKTSGGPYDVTVRQLERDLQAYEEQLPPELAGGPETVQEDRVLALYLQIALTECQLLLHHPALCRTNLPHVAATNLDACLDASNRMMQAASQLKQLKSLDTTPFYTANFLAAIFTTLFAYTEKKDSLSPADFAKLRQDMDTWLDVLGPIGQMLGTGLQLRTTISTIVDRHLAEISGTIAAHTASAAVASANGTSDDAGPGTYQPPPTANEYYNYGNYVTPAAPVPIMNGSSWDPMAWRNFAENMMSTAPASHIQQQGQAAAYANGFMSSMNQLGNGAAGVGAGMALPDSSQTWPLVQYSHLNGNA</sequence>
<dbReference type="Gene3D" id="4.10.240.10">
    <property type="entry name" value="Zn(2)-C6 fungal-type DNA-binding domain"/>
    <property type="match status" value="1"/>
</dbReference>
<dbReference type="SMART" id="SM00066">
    <property type="entry name" value="GAL4"/>
    <property type="match status" value="1"/>
</dbReference>